<reference evidence="1 2" key="1">
    <citation type="submission" date="2023-01" db="EMBL/GenBank/DDBJ databases">
        <title>Characterization of estradiol degrading bacteria Microbacterium sp. MZT7 and reveal degrading genes through genome analysis.</title>
        <authorList>
            <person name="Hao P."/>
            <person name="Gao Y."/>
        </authorList>
    </citation>
    <scope>NUCLEOTIDE SEQUENCE [LARGE SCALE GENOMIC DNA]</scope>
    <source>
        <strain evidence="1 2">MZT7</strain>
    </source>
</reference>
<dbReference type="RefSeq" id="WP_231821456.1">
    <property type="nucleotide sequence ID" value="NZ_CP082781.1"/>
</dbReference>
<gene>
    <name evidence="1" type="ORF">K8F61_09375</name>
</gene>
<evidence type="ECO:0000313" key="1">
    <source>
        <dbReference type="EMBL" id="UGS28342.1"/>
    </source>
</evidence>
<name>A0ABY3S053_9MICO</name>
<accession>A0ABY3S053</accession>
<evidence type="ECO:0000313" key="2">
    <source>
        <dbReference type="Proteomes" id="UP001199642"/>
    </source>
</evidence>
<proteinExistence type="predicted"/>
<dbReference type="Proteomes" id="UP001199642">
    <property type="component" value="Chromosome"/>
</dbReference>
<sequence>MSIPRIPDNRAAALRAWARGDVALEAAVELLVRTLGGRLLDGPWIRRHASGGVWFDADLAGLDGGYLSGGERRILAVASSLASAAQPVDLRDAITGIDPAALKLVLDAQAHAGGATTRWPITLPSS</sequence>
<organism evidence="1 2">
    <name type="scientific">Microbacterium resistens</name>
    <dbReference type="NCBI Taxonomy" id="156977"/>
    <lineage>
        <taxon>Bacteria</taxon>
        <taxon>Bacillati</taxon>
        <taxon>Actinomycetota</taxon>
        <taxon>Actinomycetes</taxon>
        <taxon>Micrococcales</taxon>
        <taxon>Microbacteriaceae</taxon>
        <taxon>Microbacterium</taxon>
    </lineage>
</organism>
<protein>
    <submittedName>
        <fullName evidence="1">Uncharacterized protein</fullName>
    </submittedName>
</protein>
<keyword evidence="2" id="KW-1185">Reference proteome</keyword>
<dbReference type="EMBL" id="CP082781">
    <property type="protein sequence ID" value="UGS28342.1"/>
    <property type="molecule type" value="Genomic_DNA"/>
</dbReference>